<dbReference type="GO" id="GO:0046677">
    <property type="term" value="P:response to antibiotic"/>
    <property type="evidence" value="ECO:0007669"/>
    <property type="project" value="UniProtKB-KW"/>
</dbReference>
<keyword evidence="4" id="KW-0547">Nucleotide-binding</keyword>
<reference evidence="10 11" key="1">
    <citation type="submission" date="2018-11" db="EMBL/GenBank/DDBJ databases">
        <title>Trebonia kvetii gen.nov., sp.nov., a novel acidophilic actinobacterium, and proposal of the new actinobacterial family Treboniaceae fam. nov.</title>
        <authorList>
            <person name="Rapoport D."/>
            <person name="Sagova-Mareckova M."/>
            <person name="Sedlacek I."/>
            <person name="Provaznik J."/>
            <person name="Kralova S."/>
            <person name="Pavlinic D."/>
            <person name="Benes V."/>
            <person name="Kopecky J."/>
        </authorList>
    </citation>
    <scope>NUCLEOTIDE SEQUENCE [LARGE SCALE GENOMIC DNA]</scope>
    <source>
        <strain evidence="10 11">15Tr583</strain>
    </source>
</reference>
<sequence>MTTHTTAAALEITGLCKQYGSKVAVDDLSLRVAEGEIFGILGPNGAGKTTTVECAEGLRRPDGGTVRVFGIDPYRDRREARTLVGAQLQESQLQDKLTVAEAIELYASFYPQPADTEALLHRLGLTDKRNTRYRRLSGGQKQRLSIALALVGNPRLIVFDELTTGLDPAARRESWRMVEQLRDNGITVLLVTHYADEAERLCDRVALIQSGRRAATGTPVELISAGASHAGYPSTRFNLDDAIVALTTGEES</sequence>
<dbReference type="GO" id="GO:0005524">
    <property type="term" value="F:ATP binding"/>
    <property type="evidence" value="ECO:0007669"/>
    <property type="project" value="UniProtKB-KW"/>
</dbReference>
<evidence type="ECO:0000259" key="9">
    <source>
        <dbReference type="PROSITE" id="PS50893"/>
    </source>
</evidence>
<dbReference type="Pfam" id="PF00005">
    <property type="entry name" value="ABC_tran"/>
    <property type="match status" value="1"/>
</dbReference>
<keyword evidence="3" id="KW-1003">Cell membrane</keyword>
<dbReference type="InterPro" id="IPR003593">
    <property type="entry name" value="AAA+_ATPase"/>
</dbReference>
<dbReference type="PANTHER" id="PTHR42711">
    <property type="entry name" value="ABC TRANSPORTER ATP-BINDING PROTEIN"/>
    <property type="match status" value="1"/>
</dbReference>
<dbReference type="Gene3D" id="3.40.50.300">
    <property type="entry name" value="P-loop containing nucleotide triphosphate hydrolases"/>
    <property type="match status" value="1"/>
</dbReference>
<evidence type="ECO:0000256" key="3">
    <source>
        <dbReference type="ARBA" id="ARBA00022475"/>
    </source>
</evidence>
<dbReference type="RefSeq" id="WP_145860652.1">
    <property type="nucleotide sequence ID" value="NZ_RPFW01000008.1"/>
</dbReference>
<name>A0A6P2BQX5_9ACTN</name>
<dbReference type="GO" id="GO:0016887">
    <property type="term" value="F:ATP hydrolysis activity"/>
    <property type="evidence" value="ECO:0007669"/>
    <property type="project" value="InterPro"/>
</dbReference>
<dbReference type="AlphaFoldDB" id="A0A6P2BQX5"/>
<keyword evidence="2" id="KW-0813">Transport</keyword>
<dbReference type="Proteomes" id="UP000460272">
    <property type="component" value="Unassembled WGS sequence"/>
</dbReference>
<dbReference type="OrthoDB" id="9804819at2"/>
<keyword evidence="5 10" id="KW-0067">ATP-binding</keyword>
<dbReference type="InterPro" id="IPR027417">
    <property type="entry name" value="P-loop_NTPase"/>
</dbReference>
<evidence type="ECO:0000256" key="8">
    <source>
        <dbReference type="ARBA" id="ARBA00023251"/>
    </source>
</evidence>
<evidence type="ECO:0000256" key="4">
    <source>
        <dbReference type="ARBA" id="ARBA00022741"/>
    </source>
</evidence>
<dbReference type="EMBL" id="RPFW01000008">
    <property type="protein sequence ID" value="TVZ00851.1"/>
    <property type="molecule type" value="Genomic_DNA"/>
</dbReference>
<proteinExistence type="predicted"/>
<comment type="caution">
    <text evidence="10">The sequence shown here is derived from an EMBL/GenBank/DDBJ whole genome shotgun (WGS) entry which is preliminary data.</text>
</comment>
<dbReference type="PANTHER" id="PTHR42711:SF16">
    <property type="entry name" value="ABC TRANSPORTER ATP-BINDING PROTEIN"/>
    <property type="match status" value="1"/>
</dbReference>
<dbReference type="SUPFAM" id="SSF52540">
    <property type="entry name" value="P-loop containing nucleoside triphosphate hydrolases"/>
    <property type="match status" value="1"/>
</dbReference>
<evidence type="ECO:0000256" key="2">
    <source>
        <dbReference type="ARBA" id="ARBA00022448"/>
    </source>
</evidence>
<evidence type="ECO:0000256" key="7">
    <source>
        <dbReference type="ARBA" id="ARBA00023136"/>
    </source>
</evidence>
<dbReference type="InterPro" id="IPR017871">
    <property type="entry name" value="ABC_transporter-like_CS"/>
</dbReference>
<gene>
    <name evidence="10" type="ORF">EAS64_36515</name>
</gene>
<evidence type="ECO:0000313" key="11">
    <source>
        <dbReference type="Proteomes" id="UP000460272"/>
    </source>
</evidence>
<comment type="subcellular location">
    <subcellularLocation>
        <location evidence="1">Cell membrane</location>
        <topology evidence="1">Peripheral membrane protein</topology>
    </subcellularLocation>
</comment>
<dbReference type="InterPro" id="IPR003439">
    <property type="entry name" value="ABC_transporter-like_ATP-bd"/>
</dbReference>
<keyword evidence="6" id="KW-1278">Translocase</keyword>
<evidence type="ECO:0000256" key="5">
    <source>
        <dbReference type="ARBA" id="ARBA00022840"/>
    </source>
</evidence>
<dbReference type="CDD" id="cd03230">
    <property type="entry name" value="ABC_DR_subfamily_A"/>
    <property type="match status" value="1"/>
</dbReference>
<evidence type="ECO:0000256" key="6">
    <source>
        <dbReference type="ARBA" id="ARBA00022967"/>
    </source>
</evidence>
<keyword evidence="8" id="KW-0046">Antibiotic resistance</keyword>
<evidence type="ECO:0000256" key="1">
    <source>
        <dbReference type="ARBA" id="ARBA00004202"/>
    </source>
</evidence>
<dbReference type="InterPro" id="IPR050763">
    <property type="entry name" value="ABC_transporter_ATP-binding"/>
</dbReference>
<dbReference type="PROSITE" id="PS50893">
    <property type="entry name" value="ABC_TRANSPORTER_2"/>
    <property type="match status" value="1"/>
</dbReference>
<accession>A0A6P2BQX5</accession>
<keyword evidence="11" id="KW-1185">Reference proteome</keyword>
<dbReference type="FunFam" id="3.40.50.300:FF:000589">
    <property type="entry name" value="ABC transporter, ATP-binding subunit"/>
    <property type="match status" value="1"/>
</dbReference>
<keyword evidence="7" id="KW-0472">Membrane</keyword>
<organism evidence="10 11">
    <name type="scientific">Trebonia kvetii</name>
    <dbReference type="NCBI Taxonomy" id="2480626"/>
    <lineage>
        <taxon>Bacteria</taxon>
        <taxon>Bacillati</taxon>
        <taxon>Actinomycetota</taxon>
        <taxon>Actinomycetes</taxon>
        <taxon>Streptosporangiales</taxon>
        <taxon>Treboniaceae</taxon>
        <taxon>Trebonia</taxon>
    </lineage>
</organism>
<protein>
    <submittedName>
        <fullName evidence="10">ABC transporter ATP-binding protein</fullName>
    </submittedName>
</protein>
<feature type="domain" description="ABC transporter" evidence="9">
    <location>
        <begin position="10"/>
        <end position="235"/>
    </location>
</feature>
<dbReference type="PROSITE" id="PS00211">
    <property type="entry name" value="ABC_TRANSPORTER_1"/>
    <property type="match status" value="1"/>
</dbReference>
<dbReference type="SMART" id="SM00382">
    <property type="entry name" value="AAA"/>
    <property type="match status" value="1"/>
</dbReference>
<dbReference type="GO" id="GO:0005886">
    <property type="term" value="C:plasma membrane"/>
    <property type="evidence" value="ECO:0007669"/>
    <property type="project" value="UniProtKB-SubCell"/>
</dbReference>
<evidence type="ECO:0000313" key="10">
    <source>
        <dbReference type="EMBL" id="TVZ00851.1"/>
    </source>
</evidence>